<accession>A0AAQ1GM88</accession>
<organism evidence="1 2">
    <name type="scientific">Paraburkholderia tropica</name>
    <dbReference type="NCBI Taxonomy" id="92647"/>
    <lineage>
        <taxon>Bacteria</taxon>
        <taxon>Pseudomonadati</taxon>
        <taxon>Pseudomonadota</taxon>
        <taxon>Betaproteobacteria</taxon>
        <taxon>Burkholderiales</taxon>
        <taxon>Burkholderiaceae</taxon>
        <taxon>Paraburkholderia</taxon>
    </lineage>
</organism>
<sequence>MSYFQMKVGNRFTIVATNGAANGHQPVCKSEATGFDVFDRASCRTVARDEPFDKAFDFCTLRLAVVVTKRTQ</sequence>
<dbReference type="EMBL" id="FNZM01000023">
    <property type="protein sequence ID" value="SEK12976.1"/>
    <property type="molecule type" value="Genomic_DNA"/>
</dbReference>
<proteinExistence type="predicted"/>
<protein>
    <submittedName>
        <fullName evidence="1">Uncharacterized protein</fullName>
    </submittedName>
</protein>
<evidence type="ECO:0000313" key="2">
    <source>
        <dbReference type="Proteomes" id="UP000183529"/>
    </source>
</evidence>
<dbReference type="AlphaFoldDB" id="A0AAQ1GM88"/>
<evidence type="ECO:0000313" key="1">
    <source>
        <dbReference type="EMBL" id="SEK12976.1"/>
    </source>
</evidence>
<dbReference type="RefSeq" id="WP_074987018.1">
    <property type="nucleotide sequence ID" value="NZ_CADFGN010000015.1"/>
</dbReference>
<gene>
    <name evidence="1" type="ORF">SAMN05216550_12346</name>
</gene>
<name>A0AAQ1GM88_9BURK</name>
<comment type="caution">
    <text evidence="1">The sequence shown here is derived from an EMBL/GenBank/DDBJ whole genome shotgun (WGS) entry which is preliminary data.</text>
</comment>
<reference evidence="1 2" key="1">
    <citation type="submission" date="2016-10" db="EMBL/GenBank/DDBJ databases">
        <authorList>
            <person name="Varghese N."/>
            <person name="Submissions S."/>
        </authorList>
    </citation>
    <scope>NUCLEOTIDE SEQUENCE [LARGE SCALE GENOMIC DNA]</scope>
    <source>
        <strain evidence="1 2">LMG 22274</strain>
    </source>
</reference>
<dbReference type="Proteomes" id="UP000183529">
    <property type="component" value="Unassembled WGS sequence"/>
</dbReference>